<dbReference type="NCBIfam" id="TIGR01409">
    <property type="entry name" value="TAT_signal_seq"/>
    <property type="match status" value="1"/>
</dbReference>
<evidence type="ECO:0000313" key="4">
    <source>
        <dbReference type="EMBL" id="MYC96055.1"/>
    </source>
</evidence>
<feature type="domain" description="Calcineurin-like phosphoesterase" evidence="3">
    <location>
        <begin position="57"/>
        <end position="215"/>
    </location>
</feature>
<dbReference type="CDD" id="cd07385">
    <property type="entry name" value="MPP_YkuE_C"/>
    <property type="match status" value="1"/>
</dbReference>
<dbReference type="GO" id="GO:0046872">
    <property type="term" value="F:metal ion binding"/>
    <property type="evidence" value="ECO:0007669"/>
    <property type="project" value="UniProtKB-KW"/>
</dbReference>
<gene>
    <name evidence="4" type="ORF">F4X14_13925</name>
</gene>
<proteinExistence type="predicted"/>
<dbReference type="SUPFAM" id="SSF56300">
    <property type="entry name" value="Metallo-dependent phosphatases"/>
    <property type="match status" value="1"/>
</dbReference>
<comment type="caution">
    <text evidence="4">The sequence shown here is derived from an EMBL/GenBank/DDBJ whole genome shotgun (WGS) entry which is preliminary data.</text>
</comment>
<dbReference type="Pfam" id="PF00149">
    <property type="entry name" value="Metallophos"/>
    <property type="match status" value="1"/>
</dbReference>
<dbReference type="InterPro" id="IPR006311">
    <property type="entry name" value="TAT_signal"/>
</dbReference>
<dbReference type="GO" id="GO:0016020">
    <property type="term" value="C:membrane"/>
    <property type="evidence" value="ECO:0007669"/>
    <property type="project" value="GOC"/>
</dbReference>
<dbReference type="GO" id="GO:0008758">
    <property type="term" value="F:UDP-2,3-diacylglucosamine hydrolase activity"/>
    <property type="evidence" value="ECO:0007669"/>
    <property type="project" value="TreeGrafter"/>
</dbReference>
<accession>A0A6B1D9S4</accession>
<evidence type="ECO:0000256" key="1">
    <source>
        <dbReference type="ARBA" id="ARBA00022723"/>
    </source>
</evidence>
<evidence type="ECO:0000259" key="3">
    <source>
        <dbReference type="Pfam" id="PF00149"/>
    </source>
</evidence>
<evidence type="ECO:0000256" key="2">
    <source>
        <dbReference type="ARBA" id="ARBA00022801"/>
    </source>
</evidence>
<dbReference type="PANTHER" id="PTHR31302:SF31">
    <property type="entry name" value="PHOSPHODIESTERASE YAEI"/>
    <property type="match status" value="1"/>
</dbReference>
<dbReference type="InterPro" id="IPR004843">
    <property type="entry name" value="Calcineurin-like_PHP"/>
</dbReference>
<dbReference type="AlphaFoldDB" id="A0A6B1D9S4"/>
<dbReference type="InterPro" id="IPR019546">
    <property type="entry name" value="TAT_signal_bac_arc"/>
</dbReference>
<dbReference type="InterPro" id="IPR029052">
    <property type="entry name" value="Metallo-depent_PP-like"/>
</dbReference>
<dbReference type="EMBL" id="VXMH01000071">
    <property type="protein sequence ID" value="MYC96055.1"/>
    <property type="molecule type" value="Genomic_DNA"/>
</dbReference>
<protein>
    <submittedName>
        <fullName evidence="4">Metallophosphoesterase</fullName>
    </submittedName>
</protein>
<name>A0A6B1D9S4_9CHLR</name>
<keyword evidence="1" id="KW-0479">Metal-binding</keyword>
<dbReference type="InterPro" id="IPR051158">
    <property type="entry name" value="Metallophosphoesterase_sf"/>
</dbReference>
<dbReference type="GO" id="GO:0009245">
    <property type="term" value="P:lipid A biosynthetic process"/>
    <property type="evidence" value="ECO:0007669"/>
    <property type="project" value="TreeGrafter"/>
</dbReference>
<keyword evidence="2" id="KW-0378">Hydrolase</keyword>
<sequence>MSNFMLTRRRLLQLAGAAAATGAAGLGYAGTFEPAWVELREITITLPGLAERLAGFSIAQISDIHLSRFTSASELLAAVTRVNQLQPDVVVLTGDFVGHEARYAAGLIEPLRILEPPAYAVYGNHDLWTDREAVRAALAETPVTLLVNQKVEAAPGLIIAGLDDAWSGHPRPQVALAGSPSEYTNLLLCHEPDYIDTIRSQEAPVALQLSGHSHGGQVRLPSTRPDGFGLATRAPVLPHMATRYPIGHYRVGSYQLYTNRGLGVWPLPFRFNCRPEITYLTLQPA</sequence>
<organism evidence="4">
    <name type="scientific">Caldilineaceae bacterium SB0661_bin_32</name>
    <dbReference type="NCBI Taxonomy" id="2605255"/>
    <lineage>
        <taxon>Bacteria</taxon>
        <taxon>Bacillati</taxon>
        <taxon>Chloroflexota</taxon>
        <taxon>Caldilineae</taxon>
        <taxon>Caldilineales</taxon>
        <taxon>Caldilineaceae</taxon>
    </lineage>
</organism>
<dbReference type="PROSITE" id="PS51318">
    <property type="entry name" value="TAT"/>
    <property type="match status" value="1"/>
</dbReference>
<dbReference type="PANTHER" id="PTHR31302">
    <property type="entry name" value="TRANSMEMBRANE PROTEIN WITH METALLOPHOSPHOESTERASE DOMAIN-RELATED"/>
    <property type="match status" value="1"/>
</dbReference>
<reference evidence="4" key="1">
    <citation type="submission" date="2019-09" db="EMBL/GenBank/DDBJ databases">
        <title>Characterisation of the sponge microbiome using genome-centric metagenomics.</title>
        <authorList>
            <person name="Engelberts J.P."/>
            <person name="Robbins S.J."/>
            <person name="De Goeij J.M."/>
            <person name="Aranda M."/>
            <person name="Bell S.C."/>
            <person name="Webster N.S."/>
        </authorList>
    </citation>
    <scope>NUCLEOTIDE SEQUENCE</scope>
    <source>
        <strain evidence="4">SB0661_bin_32</strain>
    </source>
</reference>
<dbReference type="Gene3D" id="3.60.21.10">
    <property type="match status" value="1"/>
</dbReference>